<dbReference type="InterPro" id="IPR001647">
    <property type="entry name" value="HTH_TetR"/>
</dbReference>
<evidence type="ECO:0000256" key="4">
    <source>
        <dbReference type="PROSITE-ProRule" id="PRU00335"/>
    </source>
</evidence>
<gene>
    <name evidence="6" type="ORF">H9815_00660</name>
</gene>
<feature type="DNA-binding region" description="H-T-H motif" evidence="4">
    <location>
        <begin position="30"/>
        <end position="49"/>
    </location>
</feature>
<protein>
    <submittedName>
        <fullName evidence="6">TetR family transcriptional regulator</fullName>
    </submittedName>
</protein>
<dbReference type="InterPro" id="IPR050109">
    <property type="entry name" value="HTH-type_TetR-like_transc_reg"/>
</dbReference>
<organism evidence="6 7">
    <name type="scientific">Candidatus Ruania gallistercoris</name>
    <dbReference type="NCBI Taxonomy" id="2838746"/>
    <lineage>
        <taxon>Bacteria</taxon>
        <taxon>Bacillati</taxon>
        <taxon>Actinomycetota</taxon>
        <taxon>Actinomycetes</taxon>
        <taxon>Micrococcales</taxon>
        <taxon>Ruaniaceae</taxon>
        <taxon>Ruania</taxon>
    </lineage>
</organism>
<dbReference type="InterPro" id="IPR041484">
    <property type="entry name" value="TetR_C_25"/>
</dbReference>
<evidence type="ECO:0000313" key="6">
    <source>
        <dbReference type="EMBL" id="HIZ34260.1"/>
    </source>
</evidence>
<dbReference type="Pfam" id="PF00440">
    <property type="entry name" value="TetR_N"/>
    <property type="match status" value="1"/>
</dbReference>
<dbReference type="SUPFAM" id="SSF48498">
    <property type="entry name" value="Tetracyclin repressor-like, C-terminal domain"/>
    <property type="match status" value="1"/>
</dbReference>
<reference evidence="6" key="2">
    <citation type="submission" date="2021-04" db="EMBL/GenBank/DDBJ databases">
        <authorList>
            <person name="Gilroy R."/>
        </authorList>
    </citation>
    <scope>NUCLEOTIDE SEQUENCE</scope>
    <source>
        <strain evidence="6">ChiGjej4B4-7305</strain>
    </source>
</reference>
<dbReference type="AlphaFoldDB" id="A0A9D2EBI6"/>
<dbReference type="PANTHER" id="PTHR30055:SF234">
    <property type="entry name" value="HTH-TYPE TRANSCRIPTIONAL REGULATOR BETI"/>
    <property type="match status" value="1"/>
</dbReference>
<sequence length="212" mass="23302">MTAPGAADNARDRIREAAIESFAYEGFDVGMRAIAARAGVTAGLITHYYRSKARLRQECDEYMLQYSSSRLPSSLELDSVEQTLTGDLDFLTQAVHYTIRSLREGGLFCDTFLTFVLENTRERIGAGIASGELEPSDDEDARARVVVRHCLGAALLDFALDAPRSAEDTVEFLREFWTHLMGPMLHLTNGRSFRVVPGRGGYLELAGFGAAG</sequence>
<dbReference type="InterPro" id="IPR036271">
    <property type="entry name" value="Tet_transcr_reg_TetR-rel_C_sf"/>
</dbReference>
<dbReference type="SUPFAM" id="SSF46689">
    <property type="entry name" value="Homeodomain-like"/>
    <property type="match status" value="1"/>
</dbReference>
<proteinExistence type="predicted"/>
<dbReference type="GO" id="GO:0000976">
    <property type="term" value="F:transcription cis-regulatory region binding"/>
    <property type="evidence" value="ECO:0007669"/>
    <property type="project" value="TreeGrafter"/>
</dbReference>
<dbReference type="Pfam" id="PF17933">
    <property type="entry name" value="TetR_C_25"/>
    <property type="match status" value="1"/>
</dbReference>
<dbReference type="GO" id="GO:0003700">
    <property type="term" value="F:DNA-binding transcription factor activity"/>
    <property type="evidence" value="ECO:0007669"/>
    <property type="project" value="TreeGrafter"/>
</dbReference>
<evidence type="ECO:0000256" key="3">
    <source>
        <dbReference type="ARBA" id="ARBA00023163"/>
    </source>
</evidence>
<evidence type="ECO:0000313" key="7">
    <source>
        <dbReference type="Proteomes" id="UP000824037"/>
    </source>
</evidence>
<accession>A0A9D2EBI6</accession>
<dbReference type="PROSITE" id="PS50977">
    <property type="entry name" value="HTH_TETR_2"/>
    <property type="match status" value="1"/>
</dbReference>
<keyword evidence="1" id="KW-0805">Transcription regulation</keyword>
<feature type="domain" description="HTH tetR-type" evidence="5">
    <location>
        <begin position="8"/>
        <end position="67"/>
    </location>
</feature>
<evidence type="ECO:0000256" key="2">
    <source>
        <dbReference type="ARBA" id="ARBA00023125"/>
    </source>
</evidence>
<evidence type="ECO:0000259" key="5">
    <source>
        <dbReference type="PROSITE" id="PS50977"/>
    </source>
</evidence>
<dbReference type="Gene3D" id="1.10.357.10">
    <property type="entry name" value="Tetracycline Repressor, domain 2"/>
    <property type="match status" value="1"/>
</dbReference>
<dbReference type="Proteomes" id="UP000824037">
    <property type="component" value="Unassembled WGS sequence"/>
</dbReference>
<dbReference type="EMBL" id="DXBY01000015">
    <property type="protein sequence ID" value="HIZ34260.1"/>
    <property type="molecule type" value="Genomic_DNA"/>
</dbReference>
<name>A0A9D2EBI6_9MICO</name>
<keyword evidence="2 4" id="KW-0238">DNA-binding</keyword>
<keyword evidence="3" id="KW-0804">Transcription</keyword>
<comment type="caution">
    <text evidence="6">The sequence shown here is derived from an EMBL/GenBank/DDBJ whole genome shotgun (WGS) entry which is preliminary data.</text>
</comment>
<reference evidence="6" key="1">
    <citation type="journal article" date="2021" name="PeerJ">
        <title>Extensive microbial diversity within the chicken gut microbiome revealed by metagenomics and culture.</title>
        <authorList>
            <person name="Gilroy R."/>
            <person name="Ravi A."/>
            <person name="Getino M."/>
            <person name="Pursley I."/>
            <person name="Horton D.L."/>
            <person name="Alikhan N.F."/>
            <person name="Baker D."/>
            <person name="Gharbi K."/>
            <person name="Hall N."/>
            <person name="Watson M."/>
            <person name="Adriaenssens E.M."/>
            <person name="Foster-Nyarko E."/>
            <person name="Jarju S."/>
            <person name="Secka A."/>
            <person name="Antonio M."/>
            <person name="Oren A."/>
            <person name="Chaudhuri R.R."/>
            <person name="La Ragione R."/>
            <person name="Hildebrand F."/>
            <person name="Pallen M.J."/>
        </authorList>
    </citation>
    <scope>NUCLEOTIDE SEQUENCE</scope>
    <source>
        <strain evidence="6">ChiGjej4B4-7305</strain>
    </source>
</reference>
<dbReference type="PANTHER" id="PTHR30055">
    <property type="entry name" value="HTH-TYPE TRANSCRIPTIONAL REGULATOR RUTR"/>
    <property type="match status" value="1"/>
</dbReference>
<dbReference type="InterPro" id="IPR009057">
    <property type="entry name" value="Homeodomain-like_sf"/>
</dbReference>
<evidence type="ECO:0000256" key="1">
    <source>
        <dbReference type="ARBA" id="ARBA00023015"/>
    </source>
</evidence>